<dbReference type="InParanoid" id="E4ZW55"/>
<dbReference type="EMBL" id="FP929127">
    <property type="protein sequence ID" value="CBX95831.1"/>
    <property type="molecule type" value="Genomic_DNA"/>
</dbReference>
<dbReference type="AlphaFoldDB" id="E4ZW55"/>
<evidence type="ECO:0000313" key="2">
    <source>
        <dbReference type="Proteomes" id="UP000002668"/>
    </source>
</evidence>
<evidence type="ECO:0000313" key="1">
    <source>
        <dbReference type="EMBL" id="CBX95831.1"/>
    </source>
</evidence>
<organism evidence="2">
    <name type="scientific">Leptosphaeria maculans (strain JN3 / isolate v23.1.3 / race Av1-4-5-6-7-8)</name>
    <name type="common">Blackleg fungus</name>
    <name type="synonym">Phoma lingam</name>
    <dbReference type="NCBI Taxonomy" id="985895"/>
    <lineage>
        <taxon>Eukaryota</taxon>
        <taxon>Fungi</taxon>
        <taxon>Dikarya</taxon>
        <taxon>Ascomycota</taxon>
        <taxon>Pezizomycotina</taxon>
        <taxon>Dothideomycetes</taxon>
        <taxon>Pleosporomycetidae</taxon>
        <taxon>Pleosporales</taxon>
        <taxon>Pleosporineae</taxon>
        <taxon>Leptosphaeriaceae</taxon>
        <taxon>Plenodomus</taxon>
        <taxon>Plenodomus lingam/Leptosphaeria maculans species complex</taxon>
    </lineage>
</organism>
<proteinExistence type="predicted"/>
<sequence length="34" mass="3941">MPRYAMFTLKGVIKYLLPMSLKRLAAYQSMIFSA</sequence>
<reference evidence="2" key="1">
    <citation type="journal article" date="2011" name="Nat. Commun.">
        <title>Effector diversification within compartments of the Leptosphaeria maculans genome affected by Repeat-Induced Point mutations.</title>
        <authorList>
            <person name="Rouxel T."/>
            <person name="Grandaubert J."/>
            <person name="Hane J.K."/>
            <person name="Hoede C."/>
            <person name="van de Wouw A.P."/>
            <person name="Couloux A."/>
            <person name="Dominguez V."/>
            <person name="Anthouard V."/>
            <person name="Bally P."/>
            <person name="Bourras S."/>
            <person name="Cozijnsen A.J."/>
            <person name="Ciuffetti L.M."/>
            <person name="Degrave A."/>
            <person name="Dilmaghani A."/>
            <person name="Duret L."/>
            <person name="Fudal I."/>
            <person name="Goodwin S.B."/>
            <person name="Gout L."/>
            <person name="Glaser N."/>
            <person name="Linglin J."/>
            <person name="Kema G.H.J."/>
            <person name="Lapalu N."/>
            <person name="Lawrence C.B."/>
            <person name="May K."/>
            <person name="Meyer M."/>
            <person name="Ollivier B."/>
            <person name="Poulain J."/>
            <person name="Schoch C.L."/>
            <person name="Simon A."/>
            <person name="Spatafora J.W."/>
            <person name="Stachowiak A."/>
            <person name="Turgeon B.G."/>
            <person name="Tyler B.M."/>
            <person name="Vincent D."/>
            <person name="Weissenbach J."/>
            <person name="Amselem J."/>
            <person name="Quesneville H."/>
            <person name="Oliver R.P."/>
            <person name="Wincker P."/>
            <person name="Balesdent M.-H."/>
            <person name="Howlett B.J."/>
        </authorList>
    </citation>
    <scope>NUCLEOTIDE SEQUENCE [LARGE SCALE GENOMIC DNA]</scope>
    <source>
        <strain evidence="2">JN3 / isolate v23.1.3 / race Av1-4-5-6-7-8</strain>
    </source>
</reference>
<accession>E4ZW55</accession>
<dbReference type="HOGENOM" id="CLU_3377245_0_0_1"/>
<dbReference type="VEuPathDB" id="FungiDB:LEMA_P029830.1"/>
<keyword evidence="2" id="KW-1185">Reference proteome</keyword>
<protein>
    <submittedName>
        <fullName evidence="1">Predicted protein</fullName>
    </submittedName>
</protein>
<dbReference type="Proteomes" id="UP000002668">
    <property type="component" value="Genome"/>
</dbReference>
<gene>
    <name evidence="1" type="ORF">LEMA_P029830.1</name>
</gene>
<name>E4ZW55_LEPMJ</name>